<feature type="domain" description="DUF7907" evidence="2">
    <location>
        <begin position="32"/>
        <end position="151"/>
    </location>
</feature>
<comment type="caution">
    <text evidence="3">The sequence shown here is derived from an EMBL/GenBank/DDBJ whole genome shotgun (WGS) entry which is preliminary data.</text>
</comment>
<reference evidence="3" key="1">
    <citation type="journal article" date="2023" name="Mol. Phylogenet. Evol.">
        <title>Genome-scale phylogeny and comparative genomics of the fungal order Sordariales.</title>
        <authorList>
            <person name="Hensen N."/>
            <person name="Bonometti L."/>
            <person name="Westerberg I."/>
            <person name="Brannstrom I.O."/>
            <person name="Guillou S."/>
            <person name="Cros-Aarteil S."/>
            <person name="Calhoun S."/>
            <person name="Haridas S."/>
            <person name="Kuo A."/>
            <person name="Mondo S."/>
            <person name="Pangilinan J."/>
            <person name="Riley R."/>
            <person name="LaButti K."/>
            <person name="Andreopoulos B."/>
            <person name="Lipzen A."/>
            <person name="Chen C."/>
            <person name="Yan M."/>
            <person name="Daum C."/>
            <person name="Ng V."/>
            <person name="Clum A."/>
            <person name="Steindorff A."/>
            <person name="Ohm R.A."/>
            <person name="Martin F."/>
            <person name="Silar P."/>
            <person name="Natvig D.O."/>
            <person name="Lalanne C."/>
            <person name="Gautier V."/>
            <person name="Ament-Velasquez S.L."/>
            <person name="Kruys A."/>
            <person name="Hutchinson M.I."/>
            <person name="Powell A.J."/>
            <person name="Barry K."/>
            <person name="Miller A.N."/>
            <person name="Grigoriev I.V."/>
            <person name="Debuchy R."/>
            <person name="Gladieux P."/>
            <person name="Hiltunen Thoren M."/>
            <person name="Johannesson H."/>
        </authorList>
    </citation>
    <scope>NUCLEOTIDE SEQUENCE</scope>
    <source>
        <strain evidence="3">PSN309</strain>
    </source>
</reference>
<feature type="chain" id="PRO_5042876735" description="DUF7907 domain-containing protein" evidence="1">
    <location>
        <begin position="19"/>
        <end position="158"/>
    </location>
</feature>
<dbReference type="AlphaFoldDB" id="A0AAN7AK75"/>
<protein>
    <recommendedName>
        <fullName evidence="2">DUF7907 domain-containing protein</fullName>
    </recommendedName>
</protein>
<keyword evidence="4" id="KW-1185">Reference proteome</keyword>
<accession>A0AAN7AK75</accession>
<dbReference type="Proteomes" id="UP001302126">
    <property type="component" value="Unassembled WGS sequence"/>
</dbReference>
<evidence type="ECO:0000313" key="4">
    <source>
        <dbReference type="Proteomes" id="UP001302126"/>
    </source>
</evidence>
<dbReference type="Pfam" id="PF25484">
    <property type="entry name" value="DUF7907"/>
    <property type="match status" value="1"/>
</dbReference>
<name>A0AAN7AK75_9PEZI</name>
<reference evidence="3" key="2">
    <citation type="submission" date="2023-05" db="EMBL/GenBank/DDBJ databases">
        <authorList>
            <consortium name="Lawrence Berkeley National Laboratory"/>
            <person name="Steindorff A."/>
            <person name="Hensen N."/>
            <person name="Bonometti L."/>
            <person name="Westerberg I."/>
            <person name="Brannstrom I.O."/>
            <person name="Guillou S."/>
            <person name="Cros-Aarteil S."/>
            <person name="Calhoun S."/>
            <person name="Haridas S."/>
            <person name="Kuo A."/>
            <person name="Mondo S."/>
            <person name="Pangilinan J."/>
            <person name="Riley R."/>
            <person name="Labutti K."/>
            <person name="Andreopoulos B."/>
            <person name="Lipzen A."/>
            <person name="Chen C."/>
            <person name="Yanf M."/>
            <person name="Daum C."/>
            <person name="Ng V."/>
            <person name="Clum A."/>
            <person name="Ohm R."/>
            <person name="Martin F."/>
            <person name="Silar P."/>
            <person name="Natvig D."/>
            <person name="Lalanne C."/>
            <person name="Gautier V."/>
            <person name="Ament-Velasquez S.L."/>
            <person name="Kruys A."/>
            <person name="Hutchinson M.I."/>
            <person name="Powell A.J."/>
            <person name="Barry K."/>
            <person name="Miller A.N."/>
            <person name="Grigoriev I.V."/>
            <person name="Debuchy R."/>
            <person name="Gladieux P."/>
            <person name="Thoren M.H."/>
            <person name="Johannesson H."/>
        </authorList>
    </citation>
    <scope>NUCLEOTIDE SEQUENCE</scope>
    <source>
        <strain evidence="3">PSN309</strain>
    </source>
</reference>
<feature type="signal peptide" evidence="1">
    <location>
        <begin position="1"/>
        <end position="18"/>
    </location>
</feature>
<sequence length="158" mass="16166">MRIILLVISLNLLTFTTTAPSSPTTTPSFKAKAFHLLAVVTDPSLDLSPSINGWAVTTAHSGAAQNVAIFPSPSSGRLFYENGTTSPGTTNILTDGGTPLVPFGLATQPPPSDAGSTASVATVNVGPGTPITLGPLLTNTQGGWTWLACNEIYLITGT</sequence>
<dbReference type="InterPro" id="IPR057229">
    <property type="entry name" value="DUF7907"/>
</dbReference>
<evidence type="ECO:0000313" key="3">
    <source>
        <dbReference type="EMBL" id="KAK4189067.1"/>
    </source>
</evidence>
<evidence type="ECO:0000256" key="1">
    <source>
        <dbReference type="SAM" id="SignalP"/>
    </source>
</evidence>
<organism evidence="3 4">
    <name type="scientific">Podospora australis</name>
    <dbReference type="NCBI Taxonomy" id="1536484"/>
    <lineage>
        <taxon>Eukaryota</taxon>
        <taxon>Fungi</taxon>
        <taxon>Dikarya</taxon>
        <taxon>Ascomycota</taxon>
        <taxon>Pezizomycotina</taxon>
        <taxon>Sordariomycetes</taxon>
        <taxon>Sordariomycetidae</taxon>
        <taxon>Sordariales</taxon>
        <taxon>Podosporaceae</taxon>
        <taxon>Podospora</taxon>
    </lineage>
</organism>
<dbReference type="EMBL" id="MU864380">
    <property type="protein sequence ID" value="KAK4189067.1"/>
    <property type="molecule type" value="Genomic_DNA"/>
</dbReference>
<proteinExistence type="predicted"/>
<gene>
    <name evidence="3" type="ORF">QBC35DRAFT_494627</name>
</gene>
<keyword evidence="1" id="KW-0732">Signal</keyword>
<evidence type="ECO:0000259" key="2">
    <source>
        <dbReference type="Pfam" id="PF25484"/>
    </source>
</evidence>